<dbReference type="Gramene" id="TuG1812G0300001118.01.T01">
    <property type="protein sequence ID" value="TuG1812G0300001118.01.T01"/>
    <property type="gene ID" value="TuG1812G0300001118.01"/>
</dbReference>
<organism evidence="2 3">
    <name type="scientific">Triticum urartu</name>
    <name type="common">Red wild einkorn</name>
    <name type="synonym">Crithodium urartu</name>
    <dbReference type="NCBI Taxonomy" id="4572"/>
    <lineage>
        <taxon>Eukaryota</taxon>
        <taxon>Viridiplantae</taxon>
        <taxon>Streptophyta</taxon>
        <taxon>Embryophyta</taxon>
        <taxon>Tracheophyta</taxon>
        <taxon>Spermatophyta</taxon>
        <taxon>Magnoliopsida</taxon>
        <taxon>Liliopsida</taxon>
        <taxon>Poales</taxon>
        <taxon>Poaceae</taxon>
        <taxon>BOP clade</taxon>
        <taxon>Pooideae</taxon>
        <taxon>Triticodae</taxon>
        <taxon>Triticeae</taxon>
        <taxon>Triticinae</taxon>
        <taxon>Triticum</taxon>
    </lineage>
</organism>
<dbReference type="RefSeq" id="XP_048562036.1">
    <property type="nucleotide sequence ID" value="XM_048706079.1"/>
</dbReference>
<dbReference type="AlphaFoldDB" id="A0A8R7PPF0"/>
<proteinExistence type="predicted"/>
<reference evidence="2" key="3">
    <citation type="submission" date="2022-06" db="UniProtKB">
        <authorList>
            <consortium name="EnsemblPlants"/>
        </authorList>
    </citation>
    <scope>IDENTIFICATION</scope>
</reference>
<feature type="region of interest" description="Disordered" evidence="1">
    <location>
        <begin position="205"/>
        <end position="262"/>
    </location>
</feature>
<evidence type="ECO:0000256" key="1">
    <source>
        <dbReference type="SAM" id="MobiDB-lite"/>
    </source>
</evidence>
<name>A0A8R7PPF0_TRIUA</name>
<sequence length="262" mass="28379">MARTRSSWIRSKRPGIAIPCQHPSPIPTTDAGGDCHGRSAVSPATHGDTTTRVERRRASRWRPEKAAPEDSGEGVPARLGTGEDAHDRSAAPPAARGPPVPLVLGVGVTGEVGARYDAVGSAIREPERHWAPSVSAGAGSPLRQMPVARAPDHAAEGGLPPLDADEAPCRWGPRVRPPPFFATRLSLIEETKEFMATARCRNVGPEGGRSSGHHHADEHVSERCCRGNRREMESLRRERADNVLKGKTREQSREPRHRCKSE</sequence>
<gene>
    <name evidence="2" type="primary">LOC125542852</name>
</gene>
<dbReference type="OrthoDB" id="10390765at2759"/>
<dbReference type="GeneID" id="125542852"/>
<accession>A0A8R7PPF0</accession>
<protein>
    <submittedName>
        <fullName evidence="2">Uncharacterized protein</fullName>
    </submittedName>
</protein>
<evidence type="ECO:0000313" key="3">
    <source>
        <dbReference type="Proteomes" id="UP000015106"/>
    </source>
</evidence>
<evidence type="ECO:0000313" key="2">
    <source>
        <dbReference type="EnsemblPlants" id="TuG1812G0300001118.01.T01"/>
    </source>
</evidence>
<reference evidence="3" key="1">
    <citation type="journal article" date="2013" name="Nature">
        <title>Draft genome of the wheat A-genome progenitor Triticum urartu.</title>
        <authorList>
            <person name="Ling H.Q."/>
            <person name="Zhao S."/>
            <person name="Liu D."/>
            <person name="Wang J."/>
            <person name="Sun H."/>
            <person name="Zhang C."/>
            <person name="Fan H."/>
            <person name="Li D."/>
            <person name="Dong L."/>
            <person name="Tao Y."/>
            <person name="Gao C."/>
            <person name="Wu H."/>
            <person name="Li Y."/>
            <person name="Cui Y."/>
            <person name="Guo X."/>
            <person name="Zheng S."/>
            <person name="Wang B."/>
            <person name="Yu K."/>
            <person name="Liang Q."/>
            <person name="Yang W."/>
            <person name="Lou X."/>
            <person name="Chen J."/>
            <person name="Feng M."/>
            <person name="Jian J."/>
            <person name="Zhang X."/>
            <person name="Luo G."/>
            <person name="Jiang Y."/>
            <person name="Liu J."/>
            <person name="Wang Z."/>
            <person name="Sha Y."/>
            <person name="Zhang B."/>
            <person name="Wu H."/>
            <person name="Tang D."/>
            <person name="Shen Q."/>
            <person name="Xue P."/>
            <person name="Zou S."/>
            <person name="Wang X."/>
            <person name="Liu X."/>
            <person name="Wang F."/>
            <person name="Yang Y."/>
            <person name="An X."/>
            <person name="Dong Z."/>
            <person name="Zhang K."/>
            <person name="Zhang X."/>
            <person name="Luo M.C."/>
            <person name="Dvorak J."/>
            <person name="Tong Y."/>
            <person name="Wang J."/>
            <person name="Yang H."/>
            <person name="Li Z."/>
            <person name="Wang D."/>
            <person name="Zhang A."/>
            <person name="Wang J."/>
        </authorList>
    </citation>
    <scope>NUCLEOTIDE SEQUENCE</scope>
    <source>
        <strain evidence="3">cv. G1812</strain>
    </source>
</reference>
<keyword evidence="3" id="KW-1185">Reference proteome</keyword>
<feature type="compositionally biased region" description="Basic and acidic residues" evidence="1">
    <location>
        <begin position="214"/>
        <end position="262"/>
    </location>
</feature>
<feature type="region of interest" description="Disordered" evidence="1">
    <location>
        <begin position="1"/>
        <end position="99"/>
    </location>
</feature>
<dbReference type="KEGG" id="tua:125542852"/>
<reference evidence="2" key="2">
    <citation type="submission" date="2018-03" db="EMBL/GenBank/DDBJ databases">
        <title>The Triticum urartu genome reveals the dynamic nature of wheat genome evolution.</title>
        <authorList>
            <person name="Ling H."/>
            <person name="Ma B."/>
            <person name="Shi X."/>
            <person name="Liu H."/>
            <person name="Dong L."/>
            <person name="Sun H."/>
            <person name="Cao Y."/>
            <person name="Gao Q."/>
            <person name="Zheng S."/>
            <person name="Li Y."/>
            <person name="Yu Y."/>
            <person name="Du H."/>
            <person name="Qi M."/>
            <person name="Li Y."/>
            <person name="Yu H."/>
            <person name="Cui Y."/>
            <person name="Wang N."/>
            <person name="Chen C."/>
            <person name="Wu H."/>
            <person name="Zhao Y."/>
            <person name="Zhang J."/>
            <person name="Li Y."/>
            <person name="Zhou W."/>
            <person name="Zhang B."/>
            <person name="Hu W."/>
            <person name="Eijk M."/>
            <person name="Tang J."/>
            <person name="Witsenboer H."/>
            <person name="Zhao S."/>
            <person name="Li Z."/>
            <person name="Zhang A."/>
            <person name="Wang D."/>
            <person name="Liang C."/>
        </authorList>
    </citation>
    <scope>NUCLEOTIDE SEQUENCE [LARGE SCALE GENOMIC DNA]</scope>
    <source>
        <strain evidence="2">cv. G1812</strain>
    </source>
</reference>
<dbReference type="Proteomes" id="UP000015106">
    <property type="component" value="Chromosome 3"/>
</dbReference>
<dbReference type="EnsemblPlants" id="TuG1812G0300001118.01.T01">
    <property type="protein sequence ID" value="TuG1812G0300001118.01.T01"/>
    <property type="gene ID" value="TuG1812G0300001118.01"/>
</dbReference>